<proteinExistence type="inferred from homology"/>
<evidence type="ECO:0000259" key="2">
    <source>
        <dbReference type="SMART" id="SM00093"/>
    </source>
</evidence>
<comment type="similarity">
    <text evidence="1">Belongs to the serpin family.</text>
</comment>
<dbReference type="InterPro" id="IPR036186">
    <property type="entry name" value="Serpin_sf"/>
</dbReference>
<dbReference type="GO" id="GO:0004867">
    <property type="term" value="F:serine-type endopeptidase inhibitor activity"/>
    <property type="evidence" value="ECO:0007669"/>
    <property type="project" value="InterPro"/>
</dbReference>
<dbReference type="Pfam" id="PF00079">
    <property type="entry name" value="Serpin"/>
    <property type="match status" value="1"/>
</dbReference>
<reference evidence="3" key="1">
    <citation type="submission" date="2025-08" db="UniProtKB">
        <authorList>
            <consortium name="Ensembl"/>
        </authorList>
    </citation>
    <scope>IDENTIFICATION</scope>
</reference>
<accession>A0A668V5G9</accession>
<dbReference type="InterPro" id="IPR000215">
    <property type="entry name" value="Serpin_fam"/>
</dbReference>
<dbReference type="OMA" id="VDYTEAY"/>
<evidence type="ECO:0000313" key="4">
    <source>
        <dbReference type="Proteomes" id="UP000472276"/>
    </source>
</evidence>
<dbReference type="PANTHER" id="PTHR11461">
    <property type="entry name" value="SERINE PROTEASE INHIBITOR, SERPIN"/>
    <property type="match status" value="1"/>
</dbReference>
<reference evidence="3" key="2">
    <citation type="submission" date="2025-09" db="UniProtKB">
        <authorList>
            <consortium name="Ensembl"/>
        </authorList>
    </citation>
    <scope>IDENTIFICATION</scope>
</reference>
<evidence type="ECO:0000256" key="1">
    <source>
        <dbReference type="RuleBase" id="RU000411"/>
    </source>
</evidence>
<dbReference type="SMART" id="SM00093">
    <property type="entry name" value="SERPIN"/>
    <property type="match status" value="1"/>
</dbReference>
<name>A0A668V5G9_OREAU</name>
<dbReference type="SUPFAM" id="SSF56574">
    <property type="entry name" value="Serpins"/>
    <property type="match status" value="1"/>
</dbReference>
<dbReference type="PANTHER" id="PTHR11461:SF191">
    <property type="entry name" value="PROTEIN Z-DEPENDENT PROTEASE INHIBITOR"/>
    <property type="match status" value="1"/>
</dbReference>
<feature type="domain" description="Serpin" evidence="2">
    <location>
        <begin position="41"/>
        <end position="271"/>
    </location>
</feature>
<dbReference type="Gene3D" id="2.30.39.10">
    <property type="entry name" value="Alpha-1-antitrypsin, domain 1"/>
    <property type="match status" value="1"/>
</dbReference>
<protein>
    <recommendedName>
        <fullName evidence="2">Serpin domain-containing protein</fullName>
    </recommendedName>
</protein>
<organism evidence="3 4">
    <name type="scientific">Oreochromis aureus</name>
    <name type="common">Israeli tilapia</name>
    <name type="synonym">Chromis aureus</name>
    <dbReference type="NCBI Taxonomy" id="47969"/>
    <lineage>
        <taxon>Eukaryota</taxon>
        <taxon>Metazoa</taxon>
        <taxon>Chordata</taxon>
        <taxon>Craniata</taxon>
        <taxon>Vertebrata</taxon>
        <taxon>Euteleostomi</taxon>
        <taxon>Actinopterygii</taxon>
        <taxon>Neopterygii</taxon>
        <taxon>Teleostei</taxon>
        <taxon>Neoteleostei</taxon>
        <taxon>Acanthomorphata</taxon>
        <taxon>Ovalentaria</taxon>
        <taxon>Cichlomorphae</taxon>
        <taxon>Cichliformes</taxon>
        <taxon>Cichlidae</taxon>
        <taxon>African cichlids</taxon>
        <taxon>Pseudocrenilabrinae</taxon>
        <taxon>Oreochromini</taxon>
        <taxon>Oreochromis</taxon>
    </lineage>
</organism>
<sequence>IYIYLPTYCACFSHPLHGNSPASSETSALQDLISRNADFGARLYRALADRTDENVLLCPFTLSAALTVLLSATNGQTREQLQAGLTLTGLEAQTLPGGFKVKGHQILVVVQVLSGASVVQVASSYLNLVQTKLGGTVQGVDYTEAYEAVNTINHWALEQTVDQVQDFISEVDHQTQLLLAAVTAYRASFTPPFNASSTQDERFYVDSYHVVMVPMMFRADKYLLAYDAAVKAGVVHTHLRIHCRLLTSPRCFRTTLTSATWVELKGPNLNR</sequence>
<dbReference type="InterPro" id="IPR023796">
    <property type="entry name" value="Serpin_dom"/>
</dbReference>
<keyword evidence="4" id="KW-1185">Reference proteome</keyword>
<dbReference type="InterPro" id="IPR042185">
    <property type="entry name" value="Serpin_sf_2"/>
</dbReference>
<dbReference type="Proteomes" id="UP000472276">
    <property type="component" value="Unassembled WGS sequence"/>
</dbReference>
<dbReference type="GO" id="GO:0005615">
    <property type="term" value="C:extracellular space"/>
    <property type="evidence" value="ECO:0007669"/>
    <property type="project" value="InterPro"/>
</dbReference>
<dbReference type="InterPro" id="IPR042178">
    <property type="entry name" value="Serpin_sf_1"/>
</dbReference>
<dbReference type="Ensembl" id="ENSOABT00000048551.2">
    <property type="protein sequence ID" value="ENSOABP00000047330.2"/>
    <property type="gene ID" value="ENSOABG00000021150.2"/>
</dbReference>
<dbReference type="AlphaFoldDB" id="A0A668V5G9"/>
<dbReference type="Gene3D" id="3.30.497.10">
    <property type="entry name" value="Antithrombin, subunit I, domain 2"/>
    <property type="match status" value="1"/>
</dbReference>
<evidence type="ECO:0000313" key="3">
    <source>
        <dbReference type="Ensembl" id="ENSOABP00000047330.2"/>
    </source>
</evidence>